<dbReference type="Pfam" id="PF00005">
    <property type="entry name" value="ABC_tran"/>
    <property type="match status" value="1"/>
</dbReference>
<sequence length="248" mass="27644">MNTASIEVENVRFHYGRRRALDDITFTLVSGAFNALLGPNGAGKTTLFGLITRLLSLQQGDIRVDGQSMSKHPARVMRQLGVVFQQSTLDLDLTVAQNLHYHAALHGMSRVRARERIQVELERFAMADRAGEKVRKLNGGHRRRVEVARALLHEPRILLLDEPTVGLDPKTRRELNDHVHELSHEQGLTVVWATHLIDEVRPDDNVIIIHEGRILAHASSHEVCRDLGSPDLVSAFAHLTGDVEAAAL</sequence>
<keyword evidence="4" id="KW-0547">Nucleotide-binding</keyword>
<evidence type="ECO:0000256" key="3">
    <source>
        <dbReference type="ARBA" id="ARBA00022458"/>
    </source>
</evidence>
<dbReference type="Proteomes" id="UP000298049">
    <property type="component" value="Chromosome"/>
</dbReference>
<name>A0A4P7XCG4_9ALTE</name>
<dbReference type="KEGG" id="hmi:soil367_00345"/>
<dbReference type="AlphaFoldDB" id="A0A4P7XCG4"/>
<dbReference type="InterPro" id="IPR003593">
    <property type="entry name" value="AAA+_ATPase"/>
</dbReference>
<reference evidence="7 8" key="1">
    <citation type="submission" date="2018-07" db="EMBL/GenBank/DDBJ databases">
        <title>Marsedoiliclastica nanhaica gen. nov. sp. nov., a novel marine hydrocarbonoclastic bacterium isolated from an in-situ enriched hydrocarbon-degrading consortium in deep-sea sediment.</title>
        <authorList>
            <person name="Dong C."/>
            <person name="Ma T."/>
            <person name="Liu R."/>
            <person name="Shao Z."/>
        </authorList>
    </citation>
    <scope>NUCLEOTIDE SEQUENCE [LARGE SCALE GENOMIC DNA]</scope>
    <source>
        <strain evidence="8">soil36-7</strain>
    </source>
</reference>
<evidence type="ECO:0000256" key="5">
    <source>
        <dbReference type="ARBA" id="ARBA00022840"/>
    </source>
</evidence>
<feature type="domain" description="ABC transporter" evidence="6">
    <location>
        <begin position="6"/>
        <end position="236"/>
    </location>
</feature>
<dbReference type="SUPFAM" id="SSF52540">
    <property type="entry name" value="P-loop containing nucleoside triphosphate hydrolases"/>
    <property type="match status" value="1"/>
</dbReference>
<dbReference type="PROSITE" id="PS50893">
    <property type="entry name" value="ABC_TRANSPORTER_2"/>
    <property type="match status" value="1"/>
</dbReference>
<accession>A0A4P7XCG4</accession>
<keyword evidence="3" id="KW-0536">Nodulation</keyword>
<evidence type="ECO:0000256" key="2">
    <source>
        <dbReference type="ARBA" id="ARBA00022448"/>
    </source>
</evidence>
<dbReference type="InterPro" id="IPR003439">
    <property type="entry name" value="ABC_transporter-like_ATP-bd"/>
</dbReference>
<organism evidence="7 8">
    <name type="scientific">Hydrocarboniclastica marina</name>
    <dbReference type="NCBI Taxonomy" id="2259620"/>
    <lineage>
        <taxon>Bacteria</taxon>
        <taxon>Pseudomonadati</taxon>
        <taxon>Pseudomonadota</taxon>
        <taxon>Gammaproteobacteria</taxon>
        <taxon>Alteromonadales</taxon>
        <taxon>Alteromonadaceae</taxon>
        <taxon>Hydrocarboniclastica</taxon>
    </lineage>
</organism>
<keyword evidence="8" id="KW-1185">Reference proteome</keyword>
<dbReference type="NCBIfam" id="TIGR03864">
    <property type="entry name" value="PQQ_ABC_ATP"/>
    <property type="match status" value="1"/>
</dbReference>
<keyword evidence="5 7" id="KW-0067">ATP-binding</keyword>
<dbReference type="OrthoDB" id="9775490at2"/>
<dbReference type="PANTHER" id="PTHR42711">
    <property type="entry name" value="ABC TRANSPORTER ATP-BINDING PROTEIN"/>
    <property type="match status" value="1"/>
</dbReference>
<evidence type="ECO:0000313" key="7">
    <source>
        <dbReference type="EMBL" id="QCF24528.1"/>
    </source>
</evidence>
<dbReference type="SMART" id="SM00382">
    <property type="entry name" value="AAA"/>
    <property type="match status" value="1"/>
</dbReference>
<protein>
    <submittedName>
        <fullName evidence="7">ATP-binding cassette domain-containing protein</fullName>
    </submittedName>
</protein>
<dbReference type="EMBL" id="CP031093">
    <property type="protein sequence ID" value="QCF24528.1"/>
    <property type="molecule type" value="Genomic_DNA"/>
</dbReference>
<dbReference type="Gene3D" id="3.40.50.300">
    <property type="entry name" value="P-loop containing nucleotide triphosphate hydrolases"/>
    <property type="match status" value="1"/>
</dbReference>
<keyword evidence="2" id="KW-0813">Transport</keyword>
<gene>
    <name evidence="7" type="ORF">soil367_00345</name>
</gene>
<evidence type="ECO:0000313" key="8">
    <source>
        <dbReference type="Proteomes" id="UP000298049"/>
    </source>
</evidence>
<dbReference type="InterPro" id="IPR027417">
    <property type="entry name" value="P-loop_NTPase"/>
</dbReference>
<dbReference type="InterPro" id="IPR050763">
    <property type="entry name" value="ABC_transporter_ATP-binding"/>
</dbReference>
<evidence type="ECO:0000256" key="4">
    <source>
        <dbReference type="ARBA" id="ARBA00022741"/>
    </source>
</evidence>
<evidence type="ECO:0000256" key="1">
    <source>
        <dbReference type="ARBA" id="ARBA00005417"/>
    </source>
</evidence>
<evidence type="ECO:0000259" key="6">
    <source>
        <dbReference type="PROSITE" id="PS50893"/>
    </source>
</evidence>
<dbReference type="InterPro" id="IPR022467">
    <property type="entry name" value="ABC_transprt_ATP-bd_su_PQQ"/>
</dbReference>
<dbReference type="GO" id="GO:0016887">
    <property type="term" value="F:ATP hydrolysis activity"/>
    <property type="evidence" value="ECO:0007669"/>
    <property type="project" value="InterPro"/>
</dbReference>
<dbReference type="PANTHER" id="PTHR42711:SF5">
    <property type="entry name" value="ABC TRANSPORTER ATP-BINDING PROTEIN NATA"/>
    <property type="match status" value="1"/>
</dbReference>
<dbReference type="RefSeq" id="WP_136545826.1">
    <property type="nucleotide sequence ID" value="NZ_CP031093.1"/>
</dbReference>
<proteinExistence type="inferred from homology"/>
<dbReference type="GO" id="GO:0005524">
    <property type="term" value="F:ATP binding"/>
    <property type="evidence" value="ECO:0007669"/>
    <property type="project" value="UniProtKB-KW"/>
</dbReference>
<comment type="similarity">
    <text evidence="1">Belongs to the ABC transporter superfamily.</text>
</comment>